<dbReference type="InterPro" id="IPR045829">
    <property type="entry name" value="PKD_6"/>
</dbReference>
<sequence>MFIQGILPINQLFLSLKKTVMKTTLIGLIIGLFVSTASIAQVCDDFNIANTSTIPGWTEQSNDWSIESNMLKSPAATSWNFATKDGSTTTDGYVSGRAIHNGVGQTQFMGIAARYTSDVANIMFKVQDNSSAGYFNSYFLSCDNNNVLTVSTGLNLGTDLNFKMEFSGSAVYLYIDIERDGIWDIDTTVAVTNTGSGLCGAASYASCYLDDFCYFGCSAAPDPAGTITGFSNVCILETDVPYLVAPVSGATSYQWSYSGSDVTIHGNGNSVNLDFGPFATSGSLSVSGINPCGTGTVSAAFPVTVLELVTDAGLINGEDSVCQGQATVLYDCGTLTNALDYIWSYSGTGVTITGNSNIVALDFAANATSGDLTVYGENACGAGPDSPGFSIYVHSCTGITEKENDFSISPNPGNGVFSVDFSGVSNEPADLKVINAIGQTVWSASRLDISMNPLIVDLSGQPVGTYIVRMICMEQVIDRKLVISR</sequence>
<dbReference type="NCBIfam" id="TIGR04183">
    <property type="entry name" value="Por_Secre_tail"/>
    <property type="match status" value="1"/>
</dbReference>
<dbReference type="InterPro" id="IPR026444">
    <property type="entry name" value="Secre_tail"/>
</dbReference>
<comment type="caution">
    <text evidence="2">The sequence shown here is derived from an EMBL/GenBank/DDBJ whole genome shotgun (WGS) entry which is preliminary data.</text>
</comment>
<dbReference type="EMBL" id="VSSQ01000873">
    <property type="protein sequence ID" value="MPM02497.1"/>
    <property type="molecule type" value="Genomic_DNA"/>
</dbReference>
<feature type="domain" description="PKD-like" evidence="1">
    <location>
        <begin position="312"/>
        <end position="385"/>
    </location>
</feature>
<organism evidence="2">
    <name type="scientific">bioreactor metagenome</name>
    <dbReference type="NCBI Taxonomy" id="1076179"/>
    <lineage>
        <taxon>unclassified sequences</taxon>
        <taxon>metagenomes</taxon>
        <taxon>ecological metagenomes</taxon>
    </lineage>
</organism>
<dbReference type="Pfam" id="PF19408">
    <property type="entry name" value="PKD_6"/>
    <property type="match status" value="2"/>
</dbReference>
<accession>A0A644WG11</accession>
<gene>
    <name evidence="2" type="ORF">SDC9_48746</name>
</gene>
<dbReference type="AlphaFoldDB" id="A0A644WG11"/>
<evidence type="ECO:0000259" key="1">
    <source>
        <dbReference type="Pfam" id="PF19408"/>
    </source>
</evidence>
<name>A0A644WG11_9ZZZZ</name>
<reference evidence="2" key="1">
    <citation type="submission" date="2019-08" db="EMBL/GenBank/DDBJ databases">
        <authorList>
            <person name="Kucharzyk K."/>
            <person name="Murdoch R.W."/>
            <person name="Higgins S."/>
            <person name="Loffler F."/>
        </authorList>
    </citation>
    <scope>NUCLEOTIDE SEQUENCE</scope>
</reference>
<evidence type="ECO:0000313" key="2">
    <source>
        <dbReference type="EMBL" id="MPM02497.1"/>
    </source>
</evidence>
<feature type="domain" description="PKD-like" evidence="1">
    <location>
        <begin position="221"/>
        <end position="298"/>
    </location>
</feature>
<protein>
    <recommendedName>
        <fullName evidence="1">PKD-like domain-containing protein</fullName>
    </recommendedName>
</protein>
<proteinExistence type="predicted"/>